<keyword evidence="1 5" id="KW-0963">Cytoplasm</keyword>
<evidence type="ECO:0000256" key="5">
    <source>
        <dbReference type="HAMAP-Rule" id="MF_00099"/>
    </source>
</evidence>
<reference evidence="10 11" key="1">
    <citation type="submission" date="2021-04" db="EMBL/GenBank/DDBJ databases">
        <title>The complete genome sequence of Neokomagataea sp. TBRC 2177.</title>
        <authorList>
            <person name="Charoenyingcharoen P."/>
            <person name="Yukphan P."/>
        </authorList>
    </citation>
    <scope>NUCLEOTIDE SEQUENCE [LARGE SCALE GENOMIC DNA]</scope>
    <source>
        <strain evidence="10 11">TBRC 2177</strain>
    </source>
</reference>
<feature type="modified residue" description="4-aspartylphosphate" evidence="5 7">
    <location>
        <position position="57"/>
    </location>
</feature>
<dbReference type="SUPFAM" id="SSF52172">
    <property type="entry name" value="CheY-like"/>
    <property type="match status" value="1"/>
</dbReference>
<evidence type="ECO:0000256" key="2">
    <source>
        <dbReference type="ARBA" id="ARBA00022500"/>
    </source>
</evidence>
<comment type="PTM">
    <text evidence="5">Phosphorylated by CheA. Phosphorylation of the N-terminal regulatory domain activates the methylesterase activity.</text>
</comment>
<dbReference type="Pfam" id="PF01339">
    <property type="entry name" value="CheB_methylest"/>
    <property type="match status" value="1"/>
</dbReference>
<dbReference type="CDD" id="cd17541">
    <property type="entry name" value="REC_CheB-like"/>
    <property type="match status" value="1"/>
</dbReference>
<feature type="active site" evidence="5 6">
    <location>
        <position position="263"/>
    </location>
</feature>
<dbReference type="SUPFAM" id="SSF52738">
    <property type="entry name" value="Methylesterase CheB, C-terminal domain"/>
    <property type="match status" value="1"/>
</dbReference>
<dbReference type="PANTHER" id="PTHR42872">
    <property type="entry name" value="PROTEIN-GLUTAMATE METHYLESTERASE/PROTEIN-GLUTAMINE GLUTAMINASE"/>
    <property type="match status" value="1"/>
</dbReference>
<evidence type="ECO:0000313" key="10">
    <source>
        <dbReference type="EMBL" id="MBR0560003.1"/>
    </source>
</evidence>
<dbReference type="Proteomes" id="UP000677812">
    <property type="component" value="Unassembled WGS sequence"/>
</dbReference>
<dbReference type="InterPro" id="IPR000673">
    <property type="entry name" value="Sig_transdc_resp-reg_Me-estase"/>
</dbReference>
<dbReference type="RefSeq" id="WP_211681989.1">
    <property type="nucleotide sequence ID" value="NZ_JAGRQH010000004.1"/>
</dbReference>
<protein>
    <recommendedName>
        <fullName evidence="5">Protein-glutamate methylesterase/protein-glutamine glutaminase</fullName>
        <ecNumber evidence="5">3.1.1.61</ecNumber>
        <ecNumber evidence="5">3.5.1.44</ecNumber>
    </recommendedName>
</protein>
<evidence type="ECO:0000313" key="11">
    <source>
        <dbReference type="Proteomes" id="UP000677812"/>
    </source>
</evidence>
<evidence type="ECO:0000259" key="8">
    <source>
        <dbReference type="PROSITE" id="PS50110"/>
    </source>
</evidence>
<keyword evidence="2 5" id="KW-0145">Chemotaxis</keyword>
<evidence type="ECO:0000256" key="1">
    <source>
        <dbReference type="ARBA" id="ARBA00022490"/>
    </source>
</evidence>
<sequence>MKNKIKVLVVDDSITTRALIALNLKRDDRLHVVGVVGTPYEARDMIIKLDPDIITLDIEMPGMNGLQFLNKIMNFRPMPVVIVSSFEKNHKIADAAYRMGAVSFFSKKRGKEAFSYLANEVVFSYHKYQSKYKVIGIGSSTGGISALEDVLKKLPLHSPPVVVVQHILCNFAEGMVKRLNEIIELKVVLAKDGDILESGTVFVAPGEGQHLEIVLKNGEAVCHLSEGEKVSGHRPSINVLFNSISTIYKNNSIGVILTGMGDDGAQGLLAMRKEGAFTIAQDEKTSVVYGMPKQAFECGAVCKQLPIECIGEEISRNF</sequence>
<comment type="domain">
    <text evidence="5">Contains a C-terminal catalytic domain, and an N-terminal region which modulates catalytic activity.</text>
</comment>
<evidence type="ECO:0000256" key="7">
    <source>
        <dbReference type="PROSITE-ProRule" id="PRU00169"/>
    </source>
</evidence>
<comment type="caution">
    <text evidence="10">The sequence shown here is derived from an EMBL/GenBank/DDBJ whole genome shotgun (WGS) entry which is preliminary data.</text>
</comment>
<dbReference type="Gene3D" id="3.40.50.180">
    <property type="entry name" value="Methylesterase CheB, C-terminal domain"/>
    <property type="match status" value="1"/>
</dbReference>
<keyword evidence="3 5" id="KW-0378">Hydrolase</keyword>
<comment type="similarity">
    <text evidence="5">Belongs to the CheB family.</text>
</comment>
<comment type="subcellular location">
    <subcellularLocation>
        <location evidence="5">Cytoplasm</location>
    </subcellularLocation>
</comment>
<feature type="active site" evidence="5 6">
    <location>
        <position position="166"/>
    </location>
</feature>
<dbReference type="SMART" id="SM00448">
    <property type="entry name" value="REC"/>
    <property type="match status" value="1"/>
</dbReference>
<dbReference type="EMBL" id="JAGRQH010000004">
    <property type="protein sequence ID" value="MBR0560003.1"/>
    <property type="molecule type" value="Genomic_DNA"/>
</dbReference>
<evidence type="ECO:0000256" key="3">
    <source>
        <dbReference type="ARBA" id="ARBA00022801"/>
    </source>
</evidence>
<comment type="catalytic activity">
    <reaction evidence="4 5">
        <text>[protein]-L-glutamate 5-O-methyl ester + H2O = L-glutamyl-[protein] + methanol + H(+)</text>
        <dbReference type="Rhea" id="RHEA:23236"/>
        <dbReference type="Rhea" id="RHEA-COMP:10208"/>
        <dbReference type="Rhea" id="RHEA-COMP:10311"/>
        <dbReference type="ChEBI" id="CHEBI:15377"/>
        <dbReference type="ChEBI" id="CHEBI:15378"/>
        <dbReference type="ChEBI" id="CHEBI:17790"/>
        <dbReference type="ChEBI" id="CHEBI:29973"/>
        <dbReference type="ChEBI" id="CHEBI:82795"/>
        <dbReference type="EC" id="3.1.1.61"/>
    </reaction>
</comment>
<comment type="function">
    <text evidence="5">Involved in chemotaxis. Part of a chemotaxis signal transduction system that modulates chemotaxis in response to various stimuli. Catalyzes the demethylation of specific methylglutamate residues introduced into the chemoreceptors (methyl-accepting chemotaxis proteins or MCP) by CheR. Also mediates the irreversible deamidation of specific glutamine residues to glutamic acid.</text>
</comment>
<evidence type="ECO:0000256" key="6">
    <source>
        <dbReference type="PROSITE-ProRule" id="PRU00050"/>
    </source>
</evidence>
<evidence type="ECO:0000256" key="4">
    <source>
        <dbReference type="ARBA" id="ARBA00048267"/>
    </source>
</evidence>
<comment type="catalytic activity">
    <reaction evidence="5">
        <text>L-glutaminyl-[protein] + H2O = L-glutamyl-[protein] + NH4(+)</text>
        <dbReference type="Rhea" id="RHEA:16441"/>
        <dbReference type="Rhea" id="RHEA-COMP:10207"/>
        <dbReference type="Rhea" id="RHEA-COMP:10208"/>
        <dbReference type="ChEBI" id="CHEBI:15377"/>
        <dbReference type="ChEBI" id="CHEBI:28938"/>
        <dbReference type="ChEBI" id="CHEBI:29973"/>
        <dbReference type="ChEBI" id="CHEBI:30011"/>
        <dbReference type="EC" id="3.5.1.44"/>
    </reaction>
</comment>
<dbReference type="EC" id="3.1.1.61" evidence="5"/>
<dbReference type="InterPro" id="IPR001789">
    <property type="entry name" value="Sig_transdc_resp-reg_receiver"/>
</dbReference>
<organism evidence="10 11">
    <name type="scientific">Neokomagataea anthophila</name>
    <dbReference type="NCBI Taxonomy" id="2826925"/>
    <lineage>
        <taxon>Bacteria</taxon>
        <taxon>Pseudomonadati</taxon>
        <taxon>Pseudomonadota</taxon>
        <taxon>Alphaproteobacteria</taxon>
        <taxon>Acetobacterales</taxon>
        <taxon>Acetobacteraceae</taxon>
        <taxon>Neokomagataea</taxon>
    </lineage>
</organism>
<feature type="domain" description="CheB-type methylesterase" evidence="9">
    <location>
        <begin position="128"/>
        <end position="318"/>
    </location>
</feature>
<dbReference type="PIRSF" id="PIRSF000876">
    <property type="entry name" value="RR_chemtxs_CheB"/>
    <property type="match status" value="1"/>
</dbReference>
<feature type="active site" evidence="5 6">
    <location>
        <position position="140"/>
    </location>
</feature>
<dbReference type="Pfam" id="PF00072">
    <property type="entry name" value="Response_reg"/>
    <property type="match status" value="1"/>
</dbReference>
<dbReference type="PROSITE" id="PS50122">
    <property type="entry name" value="CHEB"/>
    <property type="match status" value="1"/>
</dbReference>
<evidence type="ECO:0000259" key="9">
    <source>
        <dbReference type="PROSITE" id="PS50122"/>
    </source>
</evidence>
<gene>
    <name evidence="5" type="primary">cheB</name>
    <name evidence="10" type="ORF">KB213_08055</name>
</gene>
<dbReference type="InterPro" id="IPR035909">
    <property type="entry name" value="CheB_C"/>
</dbReference>
<dbReference type="Gene3D" id="3.40.50.2300">
    <property type="match status" value="1"/>
</dbReference>
<name>A0ABS5E930_9PROT</name>
<dbReference type="PANTHER" id="PTHR42872:SF6">
    <property type="entry name" value="PROTEIN-GLUTAMATE METHYLESTERASE_PROTEIN-GLUTAMINE GLUTAMINASE"/>
    <property type="match status" value="1"/>
</dbReference>
<dbReference type="PROSITE" id="PS50110">
    <property type="entry name" value="RESPONSE_REGULATORY"/>
    <property type="match status" value="1"/>
</dbReference>
<keyword evidence="11" id="KW-1185">Reference proteome</keyword>
<proteinExistence type="inferred from homology"/>
<accession>A0ABS5E930</accession>
<dbReference type="CDD" id="cd16432">
    <property type="entry name" value="CheB_Rec"/>
    <property type="match status" value="1"/>
</dbReference>
<dbReference type="InterPro" id="IPR011006">
    <property type="entry name" value="CheY-like_superfamily"/>
</dbReference>
<feature type="domain" description="Response regulatory" evidence="8">
    <location>
        <begin position="6"/>
        <end position="122"/>
    </location>
</feature>
<dbReference type="InterPro" id="IPR008248">
    <property type="entry name" value="CheB-like"/>
</dbReference>
<dbReference type="HAMAP" id="MF_00099">
    <property type="entry name" value="CheB_chemtxs"/>
    <property type="match status" value="1"/>
</dbReference>
<keyword evidence="5 7" id="KW-0597">Phosphoprotein</keyword>
<dbReference type="EC" id="3.5.1.44" evidence="5"/>